<name>A0A1M6QJY3_9FLAO</name>
<dbReference type="GO" id="GO:0008270">
    <property type="term" value="F:zinc ion binding"/>
    <property type="evidence" value="ECO:0007669"/>
    <property type="project" value="InterPro"/>
</dbReference>
<evidence type="ECO:0000259" key="1">
    <source>
        <dbReference type="PROSITE" id="PS50271"/>
    </source>
</evidence>
<dbReference type="PROSITE" id="PS50271">
    <property type="entry name" value="ZF_UBP"/>
    <property type="match status" value="1"/>
</dbReference>
<accession>A0A1M6QJY3</accession>
<evidence type="ECO:0000313" key="2">
    <source>
        <dbReference type="EMBL" id="SHK20584.1"/>
    </source>
</evidence>
<dbReference type="Pfam" id="PF02148">
    <property type="entry name" value="zf-UBP"/>
    <property type="match status" value="1"/>
</dbReference>
<protein>
    <submittedName>
        <fullName evidence="2">Ubiquitin-hydrolase Zn-finger-containing protein</fullName>
    </submittedName>
</protein>
<dbReference type="EMBL" id="FQZX01000002">
    <property type="protein sequence ID" value="SHK20584.1"/>
    <property type="molecule type" value="Genomic_DNA"/>
</dbReference>
<dbReference type="SUPFAM" id="SSF57850">
    <property type="entry name" value="RING/U-box"/>
    <property type="match status" value="1"/>
</dbReference>
<evidence type="ECO:0000313" key="3">
    <source>
        <dbReference type="Proteomes" id="UP000184314"/>
    </source>
</evidence>
<dbReference type="InterPro" id="IPR001607">
    <property type="entry name" value="Znf_UBP"/>
</dbReference>
<dbReference type="Gene3D" id="3.30.40.10">
    <property type="entry name" value="Zinc/RING finger domain, C3HC4 (zinc finger)"/>
    <property type="match status" value="1"/>
</dbReference>
<dbReference type="OrthoDB" id="120315at2"/>
<keyword evidence="2" id="KW-0378">Hydrolase</keyword>
<dbReference type="RefSeq" id="WP_073244385.1">
    <property type="nucleotide sequence ID" value="NZ_FQZX01000002.1"/>
</dbReference>
<organism evidence="2 3">
    <name type="scientific">Maribacter aquivivus</name>
    <dbReference type="NCBI Taxonomy" id="228958"/>
    <lineage>
        <taxon>Bacteria</taxon>
        <taxon>Pseudomonadati</taxon>
        <taxon>Bacteroidota</taxon>
        <taxon>Flavobacteriia</taxon>
        <taxon>Flavobacteriales</taxon>
        <taxon>Flavobacteriaceae</taxon>
        <taxon>Maribacter</taxon>
    </lineage>
</organism>
<dbReference type="PROSITE" id="PS00028">
    <property type="entry name" value="ZINC_FINGER_C2H2_1"/>
    <property type="match status" value="1"/>
</dbReference>
<dbReference type="Proteomes" id="UP000184314">
    <property type="component" value="Unassembled WGS sequence"/>
</dbReference>
<gene>
    <name evidence="2" type="ORF">SAMN04488007_2363</name>
</gene>
<dbReference type="STRING" id="228958.SAMN04488007_2363"/>
<dbReference type="InterPro" id="IPR013087">
    <property type="entry name" value="Znf_C2H2_type"/>
</dbReference>
<dbReference type="GO" id="GO:0016787">
    <property type="term" value="F:hydrolase activity"/>
    <property type="evidence" value="ECO:0007669"/>
    <property type="project" value="UniProtKB-KW"/>
</dbReference>
<proteinExistence type="predicted"/>
<dbReference type="AlphaFoldDB" id="A0A1M6QJY3"/>
<feature type="domain" description="UBP-type" evidence="1">
    <location>
        <begin position="4"/>
        <end position="89"/>
    </location>
</feature>
<keyword evidence="3" id="KW-1185">Reference proteome</keyword>
<dbReference type="InterPro" id="IPR013083">
    <property type="entry name" value="Znf_RING/FYVE/PHD"/>
</dbReference>
<sequence length="89" mass="10340">MQQKYCHHIKTISKIKTATEHICEECIKLGDDWVHLRTCQECGVTLCCDDSKNKHATAHFHATKHPVISSAEPNEKWFWCYLDNAFATY</sequence>
<reference evidence="3" key="1">
    <citation type="submission" date="2016-11" db="EMBL/GenBank/DDBJ databases">
        <authorList>
            <person name="Varghese N."/>
            <person name="Submissions S."/>
        </authorList>
    </citation>
    <scope>NUCLEOTIDE SEQUENCE [LARGE SCALE GENOMIC DNA]</scope>
    <source>
        <strain evidence="3">DSM 16478</strain>
    </source>
</reference>